<organism evidence="1 2">
    <name type="scientific">Vermiconidia calcicola</name>
    <dbReference type="NCBI Taxonomy" id="1690605"/>
    <lineage>
        <taxon>Eukaryota</taxon>
        <taxon>Fungi</taxon>
        <taxon>Dikarya</taxon>
        <taxon>Ascomycota</taxon>
        <taxon>Pezizomycotina</taxon>
        <taxon>Dothideomycetes</taxon>
        <taxon>Dothideomycetidae</taxon>
        <taxon>Mycosphaerellales</taxon>
        <taxon>Extremaceae</taxon>
        <taxon>Vermiconidia</taxon>
    </lineage>
</organism>
<name>A0ACC3NLW8_9PEZI</name>
<accession>A0ACC3NLW8</accession>
<sequence>MQDVLEKEQEEQEARDLEAYGDRLKATTGDPAYSTFDQEVRTPSEAEEGPSRYRVEEMPGPSDQDGTEGLSEASGVIKAREQQQSGSNTTLAITPHEAVQFQVRTRQGAIPPQPSSSSSESAFTNPSAPKDPEQDRRDSSAIQPSTQPAHETDLQQRITSFGNRVSILDVPRATSPRSEHEGGLKLPSYAQAAADSFPATSADLTSLSLARDQRDDASISTGSSQQRRARLSFELNESKKSWQPFQSKSPASVGLSVGQGVVRKLSLKETVSPGTEQSGPRAGFSSQLADEGDPFVEGGSAANERSGVKPKLKGILRRTSMDDQPDLQPEPPSREERRTDLEALFAPLTPKDAYSSASMRRTSSGSEEVRDTLDLASPAATSTPVDIAPRTVGKENASPSSAGNQHTELAQPTASVSMTGPSSSLIRQYKLSVRHKRSGAVDLGELRKRSKSGGSVRMDIEQIDEEDEGSAQGDSSRSTPNSKIKIGDTYLSIPEAKKRVKRTGPTQEHIKLQNSLSETLKMTPVPPKDISPAQKQASGPELQDPQAQQLVSAPETPEQDRQIEARSTGSRLRREQKRVQRRSQSSDSVPPATESQRQSPASGSQNLDPEALMRELRAVQERVYAQTASAVQGDGGGLTRQSSKRRKVSASAERGSTAMQRSGATPPPYSPRELPPEEALEARIENYWRDIKRESAARYERFRDVYLAAKEAESAQGEVVDEDIDAKTARVQEMLKRNREWRNVEMRRLVQKQIAAGIVSPKGWFARSPDGDETYLTEEGQRVGARLMQEKAEKEGREEAELEAESQRLFDNHIAGYNRGTDESPTNNTAAFGESIVKSKGKKREVEGTGKDTTSASSPDGVQQLQGEHRDSVVEAKQNFGEAAPSIAPPTACEGEPTDLDRTTSHESTAGSDSSSSSGSSTQTAFRVGINSPPLTAIKEEDAPPS</sequence>
<gene>
    <name evidence="1" type="ORF">LTR37_004999</name>
</gene>
<evidence type="ECO:0000313" key="1">
    <source>
        <dbReference type="EMBL" id="KAK3718495.1"/>
    </source>
</evidence>
<reference evidence="1" key="1">
    <citation type="submission" date="2023-07" db="EMBL/GenBank/DDBJ databases">
        <title>Black Yeasts Isolated from many extreme environments.</title>
        <authorList>
            <person name="Coleine C."/>
            <person name="Stajich J.E."/>
            <person name="Selbmann L."/>
        </authorList>
    </citation>
    <scope>NUCLEOTIDE SEQUENCE</scope>
    <source>
        <strain evidence="1">CCFEE 5714</strain>
    </source>
</reference>
<evidence type="ECO:0000313" key="2">
    <source>
        <dbReference type="Proteomes" id="UP001281147"/>
    </source>
</evidence>
<comment type="caution">
    <text evidence="1">The sequence shown here is derived from an EMBL/GenBank/DDBJ whole genome shotgun (WGS) entry which is preliminary data.</text>
</comment>
<dbReference type="EMBL" id="JAUTXU010000031">
    <property type="protein sequence ID" value="KAK3718495.1"/>
    <property type="molecule type" value="Genomic_DNA"/>
</dbReference>
<dbReference type="Proteomes" id="UP001281147">
    <property type="component" value="Unassembled WGS sequence"/>
</dbReference>
<proteinExistence type="predicted"/>
<keyword evidence="2" id="KW-1185">Reference proteome</keyword>
<protein>
    <submittedName>
        <fullName evidence="1">Uncharacterized protein</fullName>
    </submittedName>
</protein>